<evidence type="ECO:0000256" key="3">
    <source>
        <dbReference type="SAM" id="MobiDB-lite"/>
    </source>
</evidence>
<proteinExistence type="predicted"/>
<feature type="region of interest" description="Disordered" evidence="3">
    <location>
        <begin position="43"/>
        <end position="64"/>
    </location>
</feature>
<organism evidence="4 5">
    <name type="scientific">Chlorella sorokiniana</name>
    <name type="common">Freshwater green alga</name>
    <dbReference type="NCBI Taxonomy" id="3076"/>
    <lineage>
        <taxon>Eukaryota</taxon>
        <taxon>Viridiplantae</taxon>
        <taxon>Chlorophyta</taxon>
        <taxon>core chlorophytes</taxon>
        <taxon>Trebouxiophyceae</taxon>
        <taxon>Chlorellales</taxon>
        <taxon>Chlorellaceae</taxon>
        <taxon>Chlorella clade</taxon>
        <taxon>Chlorella</taxon>
    </lineage>
</organism>
<dbReference type="EMBL" id="LHPG02000011">
    <property type="protein sequence ID" value="PRW45533.1"/>
    <property type="molecule type" value="Genomic_DNA"/>
</dbReference>
<feature type="region of interest" description="Disordered" evidence="3">
    <location>
        <begin position="163"/>
        <end position="204"/>
    </location>
</feature>
<evidence type="ECO:0000256" key="1">
    <source>
        <dbReference type="ARBA" id="ARBA00023128"/>
    </source>
</evidence>
<dbReference type="OrthoDB" id="284292at2759"/>
<dbReference type="FunFam" id="1.10.150.250:FF:000004">
    <property type="entry name" value="Succinate dehydrogenase assembly factor 2, mitochondrial"/>
    <property type="match status" value="1"/>
</dbReference>
<keyword evidence="5" id="KW-1185">Reference proteome</keyword>
<dbReference type="PANTHER" id="PTHR12469">
    <property type="entry name" value="PROTEIN EMI5 HOMOLOG, MITOCHONDRIAL"/>
    <property type="match status" value="1"/>
</dbReference>
<sequence length="204" mass="22535">MLQRLAQIAPRSLAALGAPQQPASLLAAATRLLGAVEQHQRAALRTGAPWRSSEQQPEPGAQPELPRQALINRMLYRSRQRGFLELDLLIGMWAEKELPRMSAPEIAEFEAVLDQENPDMFKWLTGQEAPDMFKWLTGQEGVPPPLQSNSVFQRLRQHVKAMTDEHHNVPSPASGSEQQKEWVRGWTDSGAELAGGESAAGKSS</sequence>
<dbReference type="PANTHER" id="PTHR12469:SF2">
    <property type="entry name" value="SUCCINATE DEHYDROGENASE ASSEMBLY FACTOR 2, MITOCHONDRIAL"/>
    <property type="match status" value="1"/>
</dbReference>
<evidence type="ECO:0000313" key="4">
    <source>
        <dbReference type="EMBL" id="PRW45533.1"/>
    </source>
</evidence>
<dbReference type="STRING" id="3076.A0A2P6TMH9"/>
<keyword evidence="2" id="KW-0143">Chaperone</keyword>
<dbReference type="GO" id="GO:0006121">
    <property type="term" value="P:mitochondrial electron transport, succinate to ubiquinone"/>
    <property type="evidence" value="ECO:0007669"/>
    <property type="project" value="TreeGrafter"/>
</dbReference>
<evidence type="ECO:0000313" key="5">
    <source>
        <dbReference type="Proteomes" id="UP000239899"/>
    </source>
</evidence>
<dbReference type="Pfam" id="PF03937">
    <property type="entry name" value="Sdh5"/>
    <property type="match status" value="1"/>
</dbReference>
<dbReference type="AlphaFoldDB" id="A0A2P6TMH9"/>
<feature type="compositionally biased region" description="Low complexity" evidence="3">
    <location>
        <begin position="189"/>
        <end position="204"/>
    </location>
</feature>
<name>A0A2P6TMH9_CHLSO</name>
<dbReference type="GO" id="GO:0006099">
    <property type="term" value="P:tricarboxylic acid cycle"/>
    <property type="evidence" value="ECO:0007669"/>
    <property type="project" value="TreeGrafter"/>
</dbReference>
<dbReference type="Proteomes" id="UP000239899">
    <property type="component" value="Unassembled WGS sequence"/>
</dbReference>
<reference evidence="4 5" key="1">
    <citation type="journal article" date="2018" name="Plant J.">
        <title>Genome sequences of Chlorella sorokiniana UTEX 1602 and Micractinium conductrix SAG 241.80: implications to maltose excretion by a green alga.</title>
        <authorList>
            <person name="Arriola M.B."/>
            <person name="Velmurugan N."/>
            <person name="Zhang Y."/>
            <person name="Plunkett M.H."/>
            <person name="Hondzo H."/>
            <person name="Barney B.M."/>
        </authorList>
    </citation>
    <scope>NUCLEOTIDE SEQUENCE [LARGE SCALE GENOMIC DNA]</scope>
    <source>
        <strain evidence="5">UTEX 1602</strain>
    </source>
</reference>
<dbReference type="GO" id="GO:0034553">
    <property type="term" value="P:mitochondrial respiratory chain complex II assembly"/>
    <property type="evidence" value="ECO:0007669"/>
    <property type="project" value="TreeGrafter"/>
</dbReference>
<keyword evidence="1" id="KW-0496">Mitochondrion</keyword>
<dbReference type="GO" id="GO:0005739">
    <property type="term" value="C:mitochondrion"/>
    <property type="evidence" value="ECO:0007669"/>
    <property type="project" value="TreeGrafter"/>
</dbReference>
<dbReference type="InterPro" id="IPR036714">
    <property type="entry name" value="SDH_sf"/>
</dbReference>
<protein>
    <submittedName>
        <fullName evidence="4">Ankyrin repeat family isoform B</fullName>
    </submittedName>
</protein>
<evidence type="ECO:0000256" key="2">
    <source>
        <dbReference type="ARBA" id="ARBA00023186"/>
    </source>
</evidence>
<comment type="caution">
    <text evidence="4">The sequence shown here is derived from an EMBL/GenBank/DDBJ whole genome shotgun (WGS) entry which is preliminary data.</text>
</comment>
<dbReference type="Gene3D" id="1.10.150.250">
    <property type="entry name" value="Flavinator of succinate dehydrogenase"/>
    <property type="match status" value="1"/>
</dbReference>
<gene>
    <name evidence="4" type="ORF">C2E21_5910</name>
</gene>
<dbReference type="SUPFAM" id="SSF109910">
    <property type="entry name" value="YgfY-like"/>
    <property type="match status" value="1"/>
</dbReference>
<dbReference type="InterPro" id="IPR005631">
    <property type="entry name" value="SDH"/>
</dbReference>
<accession>A0A2P6TMH9</accession>